<dbReference type="AlphaFoldDB" id="A0AAD6YRR3"/>
<proteinExistence type="predicted"/>
<accession>A0AAD6YRR3</accession>
<evidence type="ECO:0000313" key="2">
    <source>
        <dbReference type="Proteomes" id="UP001219525"/>
    </source>
</evidence>
<keyword evidence="2" id="KW-1185">Reference proteome</keyword>
<comment type="caution">
    <text evidence="1">The sequence shown here is derived from an EMBL/GenBank/DDBJ whole genome shotgun (WGS) entry which is preliminary data.</text>
</comment>
<dbReference type="EMBL" id="JARJCW010000003">
    <property type="protein sequence ID" value="KAJ7227359.1"/>
    <property type="molecule type" value="Genomic_DNA"/>
</dbReference>
<reference evidence="1" key="1">
    <citation type="submission" date="2023-03" db="EMBL/GenBank/DDBJ databases">
        <title>Massive genome expansion in bonnet fungi (Mycena s.s.) driven by repeated elements and novel gene families across ecological guilds.</title>
        <authorList>
            <consortium name="Lawrence Berkeley National Laboratory"/>
            <person name="Harder C.B."/>
            <person name="Miyauchi S."/>
            <person name="Viragh M."/>
            <person name="Kuo A."/>
            <person name="Thoen E."/>
            <person name="Andreopoulos B."/>
            <person name="Lu D."/>
            <person name="Skrede I."/>
            <person name="Drula E."/>
            <person name="Henrissat B."/>
            <person name="Morin E."/>
            <person name="Kohler A."/>
            <person name="Barry K."/>
            <person name="LaButti K."/>
            <person name="Morin E."/>
            <person name="Salamov A."/>
            <person name="Lipzen A."/>
            <person name="Mereny Z."/>
            <person name="Hegedus B."/>
            <person name="Baldrian P."/>
            <person name="Stursova M."/>
            <person name="Weitz H."/>
            <person name="Taylor A."/>
            <person name="Grigoriev I.V."/>
            <person name="Nagy L.G."/>
            <person name="Martin F."/>
            <person name="Kauserud H."/>
        </authorList>
    </citation>
    <scope>NUCLEOTIDE SEQUENCE</scope>
    <source>
        <strain evidence="1">9144</strain>
    </source>
</reference>
<evidence type="ECO:0000313" key="1">
    <source>
        <dbReference type="EMBL" id="KAJ7227359.1"/>
    </source>
</evidence>
<gene>
    <name evidence="1" type="ORF">GGX14DRAFT_103655</name>
</gene>
<name>A0AAD6YRR3_9AGAR</name>
<dbReference type="Proteomes" id="UP001219525">
    <property type="component" value="Unassembled WGS sequence"/>
</dbReference>
<sequence>MAAVAMSCITLTQLSLSSLEDWSFQHIRDVFEAPTDELSRQAIDATFAADRLQARVNGTVLDYAGLIRSVLAMRQHSPGGLRVEWTSASAVPDDATNRNGSLVGAYIIRGIWKPVEAAGTLSEFERHKKINVRIESQSLQLGLDSRRIVKLEFVGLDVPVA</sequence>
<organism evidence="1 2">
    <name type="scientific">Mycena pura</name>
    <dbReference type="NCBI Taxonomy" id="153505"/>
    <lineage>
        <taxon>Eukaryota</taxon>
        <taxon>Fungi</taxon>
        <taxon>Dikarya</taxon>
        <taxon>Basidiomycota</taxon>
        <taxon>Agaricomycotina</taxon>
        <taxon>Agaricomycetes</taxon>
        <taxon>Agaricomycetidae</taxon>
        <taxon>Agaricales</taxon>
        <taxon>Marasmiineae</taxon>
        <taxon>Mycenaceae</taxon>
        <taxon>Mycena</taxon>
    </lineage>
</organism>
<protein>
    <submittedName>
        <fullName evidence="1">Uncharacterized protein</fullName>
    </submittedName>
</protein>